<evidence type="ECO:0000313" key="3">
    <source>
        <dbReference type="Proteomes" id="UP000275069"/>
    </source>
</evidence>
<dbReference type="AlphaFoldDB" id="A0A387BTR6"/>
<dbReference type="Proteomes" id="UP000275069">
    <property type="component" value="Chromosome"/>
</dbReference>
<accession>A0A387BTR6</accession>
<organism evidence="2 3">
    <name type="scientific">Gryllotalpicola protaetiae</name>
    <dbReference type="NCBI Taxonomy" id="2419771"/>
    <lineage>
        <taxon>Bacteria</taxon>
        <taxon>Bacillati</taxon>
        <taxon>Actinomycetota</taxon>
        <taxon>Actinomycetes</taxon>
        <taxon>Micrococcales</taxon>
        <taxon>Microbacteriaceae</taxon>
        <taxon>Gryllotalpicola</taxon>
    </lineage>
</organism>
<reference evidence="2 3" key="1">
    <citation type="submission" date="2018-09" db="EMBL/GenBank/DDBJ databases">
        <title>Genome sequencing of strain 2DFW10M-5.</title>
        <authorList>
            <person name="Heo J."/>
            <person name="Kim S.-J."/>
            <person name="Kwon S.-W."/>
        </authorList>
    </citation>
    <scope>NUCLEOTIDE SEQUENCE [LARGE SCALE GENOMIC DNA]</scope>
    <source>
        <strain evidence="2 3">2DFW10M-5</strain>
    </source>
</reference>
<dbReference type="Gene3D" id="3.40.50.1820">
    <property type="entry name" value="alpha/beta hydrolase"/>
    <property type="match status" value="1"/>
</dbReference>
<proteinExistence type="predicted"/>
<dbReference type="GO" id="GO:0016787">
    <property type="term" value="F:hydrolase activity"/>
    <property type="evidence" value="ECO:0007669"/>
    <property type="project" value="UniProtKB-KW"/>
</dbReference>
<protein>
    <submittedName>
        <fullName evidence="2">Alpha/beta hydrolase</fullName>
    </submittedName>
</protein>
<name>A0A387BTR6_9MICO</name>
<dbReference type="KEGG" id="gry:D7I44_15555"/>
<dbReference type="EMBL" id="CP032624">
    <property type="protein sequence ID" value="AYG05474.1"/>
    <property type="molecule type" value="Genomic_DNA"/>
</dbReference>
<feature type="domain" description="AB hydrolase-1" evidence="1">
    <location>
        <begin position="58"/>
        <end position="277"/>
    </location>
</feature>
<dbReference type="InterPro" id="IPR029058">
    <property type="entry name" value="AB_hydrolase_fold"/>
</dbReference>
<gene>
    <name evidence="2" type="ORF">D7I44_15555</name>
</gene>
<sequence length="298" mass="30481">MPRRGPNTLAPAIATKAATITISSSVTPQEWHDRRVGLTHSADGTPIAFETAGGGRPVVIVNGAFSTGRDAAAIAAELAQNGFLAVTYDRRARAGSGDTKPYSPEREAEDLAAVIAEVGGSAAVLGHSSGAVLALFAASVGVPVDHLFLSEPPFHFGEDEPPADLPERLQGLVDAGRPADAVTTFQLEGIGLPPAGVDQIRQSAMFAALTALAQSTVYDAALTRELSSPTPAMLTAAPAVVLCGVDTFPFLSAAAERLAGLMPGAELVIVPESVGHRVEPVATARIIAARLGGAAREL</sequence>
<keyword evidence="3" id="KW-1185">Reference proteome</keyword>
<evidence type="ECO:0000313" key="2">
    <source>
        <dbReference type="EMBL" id="AYG05474.1"/>
    </source>
</evidence>
<keyword evidence="2" id="KW-0378">Hydrolase</keyword>
<dbReference type="Pfam" id="PF12697">
    <property type="entry name" value="Abhydrolase_6"/>
    <property type="match status" value="1"/>
</dbReference>
<dbReference type="SUPFAM" id="SSF53474">
    <property type="entry name" value="alpha/beta-Hydrolases"/>
    <property type="match status" value="1"/>
</dbReference>
<evidence type="ECO:0000259" key="1">
    <source>
        <dbReference type="Pfam" id="PF12697"/>
    </source>
</evidence>
<dbReference type="InterPro" id="IPR000073">
    <property type="entry name" value="AB_hydrolase_1"/>
</dbReference>
<dbReference type="OrthoDB" id="63519at2"/>